<dbReference type="Proteomes" id="UP000192656">
    <property type="component" value="Unassembled WGS sequence"/>
</dbReference>
<sequence length="42" mass="4696">MLAILMRLAEQAAAFLSPTYHPERHYMRGPGPACAKRQKLVA</sequence>
<dbReference type="AlphaFoldDB" id="A0A1W2AEU8"/>
<name>A0A1W2AEU8_9HYPH</name>
<dbReference type="RefSeq" id="WP_273505034.1">
    <property type="nucleotide sequence ID" value="NZ_FWXR01000004.1"/>
</dbReference>
<organism evidence="1 2">
    <name type="scientific">Fulvimarina manganoxydans</name>
    <dbReference type="NCBI Taxonomy" id="937218"/>
    <lineage>
        <taxon>Bacteria</taxon>
        <taxon>Pseudomonadati</taxon>
        <taxon>Pseudomonadota</taxon>
        <taxon>Alphaproteobacteria</taxon>
        <taxon>Hyphomicrobiales</taxon>
        <taxon>Aurantimonadaceae</taxon>
        <taxon>Fulvimarina</taxon>
    </lineage>
</organism>
<protein>
    <submittedName>
        <fullName evidence="1">Uncharacterized protein</fullName>
    </submittedName>
</protein>
<keyword evidence="2" id="KW-1185">Reference proteome</keyword>
<dbReference type="EMBL" id="FWXR01000004">
    <property type="protein sequence ID" value="SMC59143.1"/>
    <property type="molecule type" value="Genomic_DNA"/>
</dbReference>
<gene>
    <name evidence="1" type="ORF">SAMN06297251_104130</name>
</gene>
<evidence type="ECO:0000313" key="2">
    <source>
        <dbReference type="Proteomes" id="UP000192656"/>
    </source>
</evidence>
<evidence type="ECO:0000313" key="1">
    <source>
        <dbReference type="EMBL" id="SMC59143.1"/>
    </source>
</evidence>
<proteinExistence type="predicted"/>
<accession>A0A1W2AEU8</accession>
<reference evidence="1 2" key="1">
    <citation type="submission" date="2017-04" db="EMBL/GenBank/DDBJ databases">
        <authorList>
            <person name="Afonso C.L."/>
            <person name="Miller P.J."/>
            <person name="Scott M.A."/>
            <person name="Spackman E."/>
            <person name="Goraichik I."/>
            <person name="Dimitrov K.M."/>
            <person name="Suarez D.L."/>
            <person name="Swayne D.E."/>
        </authorList>
    </citation>
    <scope>NUCLEOTIDE SEQUENCE [LARGE SCALE GENOMIC DNA]</scope>
    <source>
        <strain evidence="1 2">CGMCC 1.10972</strain>
    </source>
</reference>